<proteinExistence type="predicted"/>
<dbReference type="Gene3D" id="3.10.450.50">
    <property type="match status" value="1"/>
</dbReference>
<evidence type="ECO:0000259" key="1">
    <source>
        <dbReference type="Pfam" id="PF12680"/>
    </source>
</evidence>
<feature type="domain" description="SnoaL-like" evidence="1">
    <location>
        <begin position="10"/>
        <end position="114"/>
    </location>
</feature>
<protein>
    <submittedName>
        <fullName evidence="2">Nuclear transport factor 2 family protein</fullName>
    </submittedName>
</protein>
<sequence>MDEGTRRTIDRLLERLLDHDMAGFAAEWAPDGTMDFPFAPTGAPTHLEGRDAVAEYVAGYNTVLAPRRVVDRRLHGTDDPGTVVAEFAVAGDVVPTGEPYEMRYIAVITVGPDGITSYRDYWNPAALPATGRDGKAW</sequence>
<keyword evidence="3" id="KW-1185">Reference proteome</keyword>
<dbReference type="InterPro" id="IPR037401">
    <property type="entry name" value="SnoaL-like"/>
</dbReference>
<dbReference type="InterPro" id="IPR032710">
    <property type="entry name" value="NTF2-like_dom_sf"/>
</dbReference>
<reference evidence="3" key="1">
    <citation type="journal article" date="2019" name="Int. J. Syst. Evol. Microbiol.">
        <title>The Global Catalogue of Microorganisms (GCM) 10K type strain sequencing project: providing services to taxonomists for standard genome sequencing and annotation.</title>
        <authorList>
            <consortium name="The Broad Institute Genomics Platform"/>
            <consortium name="The Broad Institute Genome Sequencing Center for Infectious Disease"/>
            <person name="Wu L."/>
            <person name="Ma J."/>
        </authorList>
    </citation>
    <scope>NUCLEOTIDE SEQUENCE [LARGE SCALE GENOMIC DNA]</scope>
    <source>
        <strain evidence="3">CGMCC 4.7093</strain>
    </source>
</reference>
<gene>
    <name evidence="2" type="ORF">ACFPBZ_09720</name>
</gene>
<comment type="caution">
    <text evidence="2">The sequence shown here is derived from an EMBL/GenBank/DDBJ whole genome shotgun (WGS) entry which is preliminary data.</text>
</comment>
<dbReference type="Proteomes" id="UP001595947">
    <property type="component" value="Unassembled WGS sequence"/>
</dbReference>
<name>A0ABV9YI12_9PSEU</name>
<dbReference type="RefSeq" id="WP_378035835.1">
    <property type="nucleotide sequence ID" value="NZ_JBHSIV010000008.1"/>
</dbReference>
<dbReference type="EMBL" id="JBHSIV010000008">
    <property type="protein sequence ID" value="MFC5062483.1"/>
    <property type="molecule type" value="Genomic_DNA"/>
</dbReference>
<dbReference type="Pfam" id="PF12680">
    <property type="entry name" value="SnoaL_2"/>
    <property type="match status" value="1"/>
</dbReference>
<evidence type="ECO:0000313" key="2">
    <source>
        <dbReference type="EMBL" id="MFC5062483.1"/>
    </source>
</evidence>
<organism evidence="2 3">
    <name type="scientific">Actinomycetospora atypica</name>
    <dbReference type="NCBI Taxonomy" id="1290095"/>
    <lineage>
        <taxon>Bacteria</taxon>
        <taxon>Bacillati</taxon>
        <taxon>Actinomycetota</taxon>
        <taxon>Actinomycetes</taxon>
        <taxon>Pseudonocardiales</taxon>
        <taxon>Pseudonocardiaceae</taxon>
        <taxon>Actinomycetospora</taxon>
    </lineage>
</organism>
<dbReference type="SUPFAM" id="SSF54427">
    <property type="entry name" value="NTF2-like"/>
    <property type="match status" value="1"/>
</dbReference>
<evidence type="ECO:0000313" key="3">
    <source>
        <dbReference type="Proteomes" id="UP001595947"/>
    </source>
</evidence>
<accession>A0ABV9YI12</accession>